<accession>A0A504J7E7</accession>
<proteinExistence type="predicted"/>
<name>A0A504J7E7_9FLAO</name>
<dbReference type="RefSeq" id="WP_140594777.1">
    <property type="nucleotide sequence ID" value="NZ_VFWZ01000005.1"/>
</dbReference>
<dbReference type="AlphaFoldDB" id="A0A504J7E7"/>
<evidence type="ECO:0000256" key="1">
    <source>
        <dbReference type="SAM" id="SignalP"/>
    </source>
</evidence>
<evidence type="ECO:0000313" key="3">
    <source>
        <dbReference type="Proteomes" id="UP000315540"/>
    </source>
</evidence>
<dbReference type="Proteomes" id="UP000315540">
    <property type="component" value="Unassembled WGS sequence"/>
</dbReference>
<keyword evidence="1" id="KW-0732">Signal</keyword>
<feature type="signal peptide" evidence="1">
    <location>
        <begin position="1"/>
        <end position="21"/>
    </location>
</feature>
<protein>
    <submittedName>
        <fullName evidence="2">Uncharacterized protein</fullName>
    </submittedName>
</protein>
<keyword evidence="3" id="KW-1185">Reference proteome</keyword>
<gene>
    <name evidence="2" type="ORF">FHK87_16040</name>
</gene>
<evidence type="ECO:0000313" key="2">
    <source>
        <dbReference type="EMBL" id="TPN84442.1"/>
    </source>
</evidence>
<organism evidence="2 3">
    <name type="scientific">Aquimarina algicola</name>
    <dbReference type="NCBI Taxonomy" id="2589995"/>
    <lineage>
        <taxon>Bacteria</taxon>
        <taxon>Pseudomonadati</taxon>
        <taxon>Bacteroidota</taxon>
        <taxon>Flavobacteriia</taxon>
        <taxon>Flavobacteriales</taxon>
        <taxon>Flavobacteriaceae</taxon>
        <taxon>Aquimarina</taxon>
    </lineage>
</organism>
<comment type="caution">
    <text evidence="2">The sequence shown here is derived from an EMBL/GenBank/DDBJ whole genome shotgun (WGS) entry which is preliminary data.</text>
</comment>
<dbReference type="EMBL" id="VFWZ01000005">
    <property type="protein sequence ID" value="TPN84442.1"/>
    <property type="molecule type" value="Genomic_DNA"/>
</dbReference>
<sequence length="155" mass="18326">MKKLKILFTTLLVFTITGIVAQNNKQIEKTKTTKIFNFKKDGNTVPYKITIYKTAESNVKLNEEDKKKVNQERIPSTQQVTKLIYVDSDEYDDYDKYIVLRYIKDAKDSFELKPTERGFMVLVDDKNMEYIFGEGVYFVNNEDKDFFYVDEFDSI</sequence>
<feature type="chain" id="PRO_5021309612" evidence="1">
    <location>
        <begin position="22"/>
        <end position="155"/>
    </location>
</feature>
<dbReference type="OrthoDB" id="1163357at2"/>
<reference evidence="2 3" key="1">
    <citation type="submission" date="2019-06" db="EMBL/GenBank/DDBJ databases">
        <authorList>
            <person name="Meng X."/>
        </authorList>
    </citation>
    <scope>NUCLEOTIDE SEQUENCE [LARGE SCALE GENOMIC DNA]</scope>
    <source>
        <strain evidence="2 3">M625</strain>
    </source>
</reference>